<protein>
    <submittedName>
        <fullName evidence="2">4-hydroxyphenylpyruvate dioxygenase</fullName>
    </submittedName>
</protein>
<name>A0A4D6NB57_VIGUN</name>
<keyword evidence="3" id="KW-1185">Reference proteome</keyword>
<evidence type="ECO:0000313" key="2">
    <source>
        <dbReference type="EMBL" id="QCE10112.1"/>
    </source>
</evidence>
<evidence type="ECO:0000313" key="3">
    <source>
        <dbReference type="Proteomes" id="UP000501690"/>
    </source>
</evidence>
<accession>A0A4D6NB57</accession>
<keyword evidence="2" id="KW-0560">Oxidoreductase</keyword>
<reference evidence="2 3" key="1">
    <citation type="submission" date="2019-04" db="EMBL/GenBank/DDBJ databases">
        <title>An improved genome assembly and genetic linkage map for asparagus bean, Vigna unguiculata ssp. sesquipedialis.</title>
        <authorList>
            <person name="Xia Q."/>
            <person name="Zhang R."/>
            <person name="Dong Y."/>
        </authorList>
    </citation>
    <scope>NUCLEOTIDE SEQUENCE [LARGE SCALE GENOMIC DNA]</scope>
    <source>
        <tissue evidence="2">Leaf</tissue>
    </source>
</reference>
<dbReference type="Proteomes" id="UP000501690">
    <property type="component" value="Linkage Group LG10"/>
</dbReference>
<proteinExistence type="predicted"/>
<evidence type="ECO:0000256" key="1">
    <source>
        <dbReference type="SAM" id="MobiDB-lite"/>
    </source>
</evidence>
<feature type="compositionally biased region" description="Polar residues" evidence="1">
    <location>
        <begin position="80"/>
        <end position="94"/>
    </location>
</feature>
<sequence length="237" mass="24985">MLVVPPGSGIVHQFDSLIHPIDVLNERDSPACLITLHSNQNTNCRRVEQPKIFFTSSNKPSSALAATLQTPSSATTTTTVCHSPGTSAKPTSDTGPEVELSETFPLEVSATFSPSISAGATATAAIPTFDATTCLSFAAKHGLGVRAIALEVADAEAALICSSTEVSATKRRRGRIRRDGEARAPVTTCGESILIGITESEGSTPSPENFVRDFGEGSCSRREREVLVRGGKRVPKF</sequence>
<gene>
    <name evidence="2" type="ORF">DEO72_LG10g1338</name>
</gene>
<organism evidence="2 3">
    <name type="scientific">Vigna unguiculata</name>
    <name type="common">Cowpea</name>
    <dbReference type="NCBI Taxonomy" id="3917"/>
    <lineage>
        <taxon>Eukaryota</taxon>
        <taxon>Viridiplantae</taxon>
        <taxon>Streptophyta</taxon>
        <taxon>Embryophyta</taxon>
        <taxon>Tracheophyta</taxon>
        <taxon>Spermatophyta</taxon>
        <taxon>Magnoliopsida</taxon>
        <taxon>eudicotyledons</taxon>
        <taxon>Gunneridae</taxon>
        <taxon>Pentapetalae</taxon>
        <taxon>rosids</taxon>
        <taxon>fabids</taxon>
        <taxon>Fabales</taxon>
        <taxon>Fabaceae</taxon>
        <taxon>Papilionoideae</taxon>
        <taxon>50 kb inversion clade</taxon>
        <taxon>NPAAA clade</taxon>
        <taxon>indigoferoid/millettioid clade</taxon>
        <taxon>Phaseoleae</taxon>
        <taxon>Vigna</taxon>
    </lineage>
</organism>
<dbReference type="InterPro" id="IPR029068">
    <property type="entry name" value="Glyas_Bleomycin-R_OHBP_Dase"/>
</dbReference>
<dbReference type="Gene3D" id="3.10.180.10">
    <property type="entry name" value="2,3-Dihydroxybiphenyl 1,2-Dioxygenase, domain 1"/>
    <property type="match status" value="1"/>
</dbReference>
<dbReference type="GO" id="GO:0051213">
    <property type="term" value="F:dioxygenase activity"/>
    <property type="evidence" value="ECO:0007669"/>
    <property type="project" value="UniProtKB-KW"/>
</dbReference>
<feature type="region of interest" description="Disordered" evidence="1">
    <location>
        <begin position="74"/>
        <end position="97"/>
    </location>
</feature>
<keyword evidence="2" id="KW-0223">Dioxygenase</keyword>
<dbReference type="AlphaFoldDB" id="A0A4D6NB57"/>
<keyword evidence="2" id="KW-0670">Pyruvate</keyword>
<dbReference type="EMBL" id="CP039354">
    <property type="protein sequence ID" value="QCE10112.1"/>
    <property type="molecule type" value="Genomic_DNA"/>
</dbReference>